<dbReference type="GO" id="GO:0030145">
    <property type="term" value="F:manganese ion binding"/>
    <property type="evidence" value="ECO:0007669"/>
    <property type="project" value="UniProtKB-UniRule"/>
</dbReference>
<evidence type="ECO:0000259" key="15">
    <source>
        <dbReference type="Pfam" id="PF01676"/>
    </source>
</evidence>
<evidence type="ECO:0000256" key="14">
    <source>
        <dbReference type="SAM" id="Phobius"/>
    </source>
</evidence>
<feature type="binding site" evidence="9 13">
    <location>
        <position position="93"/>
    </location>
    <ligand>
        <name>Mn(2+)</name>
        <dbReference type="ChEBI" id="CHEBI:29035"/>
        <label>2</label>
    </ligand>
</feature>
<evidence type="ECO:0000256" key="5">
    <source>
        <dbReference type="ARBA" id="ARBA00022723"/>
    </source>
</evidence>
<keyword evidence="14" id="KW-1133">Transmembrane helix</keyword>
<dbReference type="PANTHER" id="PTHR31637:SF0">
    <property type="entry name" value="2,3-BISPHOSPHOGLYCERATE-INDEPENDENT PHOSPHOGLYCERATE MUTASE"/>
    <property type="match status" value="1"/>
</dbReference>
<evidence type="ECO:0000256" key="8">
    <source>
        <dbReference type="ARBA" id="ARBA00023235"/>
    </source>
</evidence>
<evidence type="ECO:0000256" key="9">
    <source>
        <dbReference type="HAMAP-Rule" id="MF_01038"/>
    </source>
</evidence>
<keyword evidence="7 9" id="KW-0464">Manganese</keyword>
<evidence type="ECO:0000259" key="16">
    <source>
        <dbReference type="Pfam" id="PF06415"/>
    </source>
</evidence>
<dbReference type="GO" id="GO:0004619">
    <property type="term" value="F:phosphoglycerate mutase activity"/>
    <property type="evidence" value="ECO:0007669"/>
    <property type="project" value="UniProtKB-UniRule"/>
</dbReference>
<feature type="binding site" evidence="9 12">
    <location>
        <position position="152"/>
    </location>
    <ligand>
        <name>substrate</name>
    </ligand>
</feature>
<dbReference type="NCBIfam" id="TIGR01307">
    <property type="entry name" value="pgm_bpd_ind"/>
    <property type="match status" value="1"/>
</dbReference>
<accession>A0A318JU38</accession>
<keyword evidence="8 9" id="KW-0413">Isomerase</keyword>
<feature type="binding site" evidence="9 12">
    <location>
        <begin position="286"/>
        <end position="289"/>
    </location>
    <ligand>
        <name>substrate</name>
    </ligand>
</feature>
<dbReference type="InterPro" id="IPR017850">
    <property type="entry name" value="Alkaline_phosphatase_core_sf"/>
</dbReference>
<evidence type="ECO:0000256" key="11">
    <source>
        <dbReference type="PIRSR" id="PIRSR001492-1"/>
    </source>
</evidence>
<comment type="caution">
    <text evidence="17">The sequence shown here is derived from an EMBL/GenBank/DDBJ whole genome shotgun (WGS) entry which is preliminary data.</text>
</comment>
<comment type="cofactor">
    <cofactor evidence="9">
        <name>Mn(2+)</name>
        <dbReference type="ChEBI" id="CHEBI:29035"/>
    </cofactor>
    <text evidence="9">Binds 2 manganese ions per subunit.</text>
</comment>
<keyword evidence="18" id="KW-1185">Reference proteome</keyword>
<dbReference type="EC" id="5.4.2.12" evidence="9 10"/>
<feature type="binding site" evidence="9 12">
    <location>
        <begin position="182"/>
        <end position="183"/>
    </location>
    <ligand>
        <name>substrate</name>
    </ligand>
</feature>
<gene>
    <name evidence="9" type="primary">gpmI</name>
    <name evidence="17" type="ORF">DFR38_10894</name>
</gene>
<dbReference type="Gene3D" id="3.40.720.10">
    <property type="entry name" value="Alkaline Phosphatase, subunit A"/>
    <property type="match status" value="1"/>
</dbReference>
<comment type="pathway">
    <text evidence="3 9">Carbohydrate degradation; glycolysis; pyruvate from D-glyceraldehyde 3-phosphate: step 3/5.</text>
</comment>
<feature type="domain" description="Metalloenzyme" evidence="15">
    <location>
        <begin position="36"/>
        <end position="522"/>
    </location>
</feature>
<dbReference type="GO" id="GO:0006007">
    <property type="term" value="P:glucose catabolic process"/>
    <property type="evidence" value="ECO:0007669"/>
    <property type="project" value="InterPro"/>
</dbReference>
<evidence type="ECO:0000256" key="4">
    <source>
        <dbReference type="ARBA" id="ARBA00008819"/>
    </source>
</evidence>
<evidence type="ECO:0000256" key="1">
    <source>
        <dbReference type="ARBA" id="ARBA00000370"/>
    </source>
</evidence>
<feature type="active site" description="Phosphoserine intermediate" evidence="9 11">
    <location>
        <position position="93"/>
    </location>
</feature>
<comment type="function">
    <text evidence="2 9">Catalyzes the interconversion of 2-phosphoglycerate and 3-phosphoglycerate.</text>
</comment>
<dbReference type="SUPFAM" id="SSF64158">
    <property type="entry name" value="2,3-Bisphosphoglycerate-independent phosphoglycerate mutase, substrate-binding domain"/>
    <property type="match status" value="1"/>
</dbReference>
<evidence type="ECO:0000256" key="3">
    <source>
        <dbReference type="ARBA" id="ARBA00004798"/>
    </source>
</evidence>
<keyword evidence="6 9" id="KW-0324">Glycolysis</keyword>
<dbReference type="GO" id="GO:0005829">
    <property type="term" value="C:cytosol"/>
    <property type="evidence" value="ECO:0007669"/>
    <property type="project" value="TreeGrafter"/>
</dbReference>
<dbReference type="InterPro" id="IPR036646">
    <property type="entry name" value="PGAM_B_sf"/>
</dbReference>
<feature type="binding site" evidence="9 13">
    <location>
        <position position="426"/>
    </location>
    <ligand>
        <name>Mn(2+)</name>
        <dbReference type="ChEBI" id="CHEBI:29035"/>
        <label>1</label>
    </ligand>
</feature>
<feature type="binding site" evidence="9 13">
    <location>
        <position position="468"/>
    </location>
    <ligand>
        <name>Mn(2+)</name>
        <dbReference type="ChEBI" id="CHEBI:29035"/>
        <label>2</label>
    </ligand>
</feature>
<comment type="catalytic activity">
    <reaction evidence="1 9">
        <text>(2R)-2-phosphoglycerate = (2R)-3-phosphoglycerate</text>
        <dbReference type="Rhea" id="RHEA:15901"/>
        <dbReference type="ChEBI" id="CHEBI:58272"/>
        <dbReference type="ChEBI" id="CHEBI:58289"/>
        <dbReference type="EC" id="5.4.2.12"/>
    </reaction>
</comment>
<comment type="similarity">
    <text evidence="4 9">Belongs to the BPG-independent phosphoglycerate mutase family.</text>
</comment>
<organism evidence="17 18">
    <name type="scientific">Aquitalea magnusonii</name>
    <dbReference type="NCBI Taxonomy" id="332411"/>
    <lineage>
        <taxon>Bacteria</taxon>
        <taxon>Pseudomonadati</taxon>
        <taxon>Pseudomonadota</taxon>
        <taxon>Betaproteobacteria</taxon>
        <taxon>Neisseriales</taxon>
        <taxon>Chromobacteriaceae</taxon>
        <taxon>Aquitalea</taxon>
    </lineage>
</organism>
<dbReference type="UniPathway" id="UPA00109">
    <property type="reaction ID" value="UER00186"/>
</dbReference>
<keyword evidence="14" id="KW-0812">Transmembrane</keyword>
<evidence type="ECO:0000256" key="2">
    <source>
        <dbReference type="ARBA" id="ARBA00002315"/>
    </source>
</evidence>
<evidence type="ECO:0000313" key="18">
    <source>
        <dbReference type="Proteomes" id="UP000248395"/>
    </source>
</evidence>
<dbReference type="AlphaFoldDB" id="A0A318JU38"/>
<keyword evidence="5 9" id="KW-0479">Metal-binding</keyword>
<dbReference type="GO" id="GO:0006096">
    <property type="term" value="P:glycolytic process"/>
    <property type="evidence" value="ECO:0007669"/>
    <property type="project" value="UniProtKB-UniRule"/>
</dbReference>
<dbReference type="Proteomes" id="UP000248395">
    <property type="component" value="Unassembled WGS sequence"/>
</dbReference>
<dbReference type="PANTHER" id="PTHR31637">
    <property type="entry name" value="2,3-BISPHOSPHOGLYCERATE-INDEPENDENT PHOSPHOGLYCERATE MUTASE"/>
    <property type="match status" value="1"/>
</dbReference>
<feature type="binding site" evidence="9 13">
    <location>
        <position position="43"/>
    </location>
    <ligand>
        <name>Mn(2+)</name>
        <dbReference type="ChEBI" id="CHEBI:29035"/>
        <label>2</label>
    </ligand>
</feature>
<feature type="binding site" evidence="9 12">
    <location>
        <position position="359"/>
    </location>
    <ligand>
        <name>substrate</name>
    </ligand>
</feature>
<feature type="binding site" evidence="9 12">
    <location>
        <position position="214"/>
    </location>
    <ligand>
        <name>substrate</name>
    </ligand>
</feature>
<dbReference type="CDD" id="cd16010">
    <property type="entry name" value="iPGM"/>
    <property type="match status" value="1"/>
</dbReference>
<dbReference type="Pfam" id="PF06415">
    <property type="entry name" value="iPGM_N"/>
    <property type="match status" value="1"/>
</dbReference>
<dbReference type="Gene3D" id="3.40.1450.10">
    <property type="entry name" value="BPG-independent phosphoglycerate mutase, domain B"/>
    <property type="match status" value="1"/>
</dbReference>
<feature type="binding site" evidence="9 13">
    <location>
        <position position="486"/>
    </location>
    <ligand>
        <name>Mn(2+)</name>
        <dbReference type="ChEBI" id="CHEBI:29035"/>
        <label>1</label>
    </ligand>
</feature>
<proteinExistence type="inferred from homology"/>
<name>A0A318JU38_9NEIS</name>
<dbReference type="InterPro" id="IPR011258">
    <property type="entry name" value="BPG-indep_PGM_N"/>
</dbReference>
<protein>
    <recommendedName>
        <fullName evidence="9 10">2,3-bisphosphoglycerate-independent phosphoglycerate mutase</fullName>
        <shortName evidence="9">BPG-independent PGAM</shortName>
        <shortName evidence="9">Phosphoglyceromutase</shortName>
        <shortName evidence="9">iPGM</shortName>
        <ecNumber evidence="9 10">5.4.2.12</ecNumber>
    </recommendedName>
</protein>
<feature type="binding site" evidence="9 13">
    <location>
        <position position="467"/>
    </location>
    <ligand>
        <name>Mn(2+)</name>
        <dbReference type="ChEBI" id="CHEBI:29035"/>
        <label>2</label>
    </ligand>
</feature>
<feature type="domain" description="BPG-independent PGAM N-terminal" evidence="16">
    <location>
        <begin position="113"/>
        <end position="321"/>
    </location>
</feature>
<evidence type="ECO:0000256" key="12">
    <source>
        <dbReference type="PIRSR" id="PIRSR001492-2"/>
    </source>
</evidence>
<dbReference type="InterPro" id="IPR005995">
    <property type="entry name" value="Pgm_bpd_ind"/>
</dbReference>
<sequence length="536" mass="58949">MRIYIGLTTVQYYLKKPIPSRISNILIVDIMTAITPVLLLILDGFGHRLEGDDNAILHANTPTWNALKQAFPYGVIDASEGFVGLPKGQFGNSEVGHLNIGAGRIVQQDISRIDCDIEENRFDQNPVLQQAIQQAKTSALHVMGLLSDGGVHSHENHIFALIRAAQAAGVSKIYVHAFLDGRDTPPRSAETYLKRLDEVLADCPAARLVSLVGRYWAMDRDKRWERVEPAYRLLVEGEGLYHADNGLQALQAAYARDENDEFVAATSIGEPVKMQDGDVAVFMNFRADRARQLTTALTDPSFSGFTARQPKLAQFVTLTSYGDAYSNPVAYGPQKISNGFGEYLASLGLKQLRIAETEKYPHVTYFFNGGEEQVYPGEDRILVPSPKVATYDLQPEMNAAQVTDHIVEAIASGKYQAIICNYANGDMVGHTGKFDAAVKAVETLDACIKRCVDAMRAAGGEVLITADHGNCEQMFDSVHHQPHTQHTLDKVPFLYIGRKARIKEGGALRDISPSLLAMMGLPQPAEMTGRSLIDFQ</sequence>
<comment type="subunit">
    <text evidence="9">Monomer.</text>
</comment>
<evidence type="ECO:0000256" key="10">
    <source>
        <dbReference type="NCBIfam" id="TIGR01307"/>
    </source>
</evidence>
<dbReference type="FunFam" id="3.40.1450.10:FF:000002">
    <property type="entry name" value="2,3-bisphosphoglycerate-independent phosphoglycerate mutase"/>
    <property type="match status" value="1"/>
</dbReference>
<reference evidence="17 18" key="1">
    <citation type="submission" date="2018-05" db="EMBL/GenBank/DDBJ databases">
        <title>Genomic Encyclopedia of Type Strains, Phase IV (KMG-IV): sequencing the most valuable type-strain genomes for metagenomic binning, comparative biology and taxonomic classification.</title>
        <authorList>
            <person name="Goeker M."/>
        </authorList>
    </citation>
    <scope>NUCLEOTIDE SEQUENCE [LARGE SCALE GENOMIC DNA]</scope>
    <source>
        <strain evidence="17 18">DSM 25134</strain>
    </source>
</reference>
<dbReference type="Pfam" id="PF01676">
    <property type="entry name" value="Metalloenzyme"/>
    <property type="match status" value="1"/>
</dbReference>
<feature type="binding site" evidence="9 13">
    <location>
        <position position="430"/>
    </location>
    <ligand>
        <name>Mn(2+)</name>
        <dbReference type="ChEBI" id="CHEBI:29035"/>
        <label>1</label>
    </ligand>
</feature>
<evidence type="ECO:0000313" key="17">
    <source>
        <dbReference type="EMBL" id="PXX48007.1"/>
    </source>
</evidence>
<feature type="transmembrane region" description="Helical" evidence="14">
    <location>
        <begin position="21"/>
        <end position="42"/>
    </location>
</feature>
<dbReference type="SUPFAM" id="SSF53649">
    <property type="entry name" value="Alkaline phosphatase-like"/>
    <property type="match status" value="1"/>
</dbReference>
<feature type="binding site" evidence="9 12">
    <location>
        <position position="220"/>
    </location>
    <ligand>
        <name>substrate</name>
    </ligand>
</feature>
<evidence type="ECO:0000256" key="6">
    <source>
        <dbReference type="ARBA" id="ARBA00023152"/>
    </source>
</evidence>
<dbReference type="InterPro" id="IPR006124">
    <property type="entry name" value="Metalloenzyme"/>
</dbReference>
<dbReference type="HAMAP" id="MF_01038">
    <property type="entry name" value="GpmI"/>
    <property type="match status" value="1"/>
</dbReference>
<evidence type="ECO:0000256" key="7">
    <source>
        <dbReference type="ARBA" id="ARBA00023211"/>
    </source>
</evidence>
<evidence type="ECO:0000256" key="13">
    <source>
        <dbReference type="PIRSR" id="PIRSR001492-3"/>
    </source>
</evidence>
<dbReference type="PIRSF" id="PIRSF001492">
    <property type="entry name" value="IPGAM"/>
    <property type="match status" value="1"/>
</dbReference>
<keyword evidence="14" id="KW-0472">Membrane</keyword>
<dbReference type="EMBL" id="QJKC01000008">
    <property type="protein sequence ID" value="PXX48007.1"/>
    <property type="molecule type" value="Genomic_DNA"/>
</dbReference>